<evidence type="ECO:0000256" key="3">
    <source>
        <dbReference type="SAM" id="MobiDB-lite"/>
    </source>
</evidence>
<keyword evidence="2" id="KW-0186">Copper</keyword>
<dbReference type="AlphaFoldDB" id="A0A4V2YFW8"/>
<keyword evidence="6" id="KW-1185">Reference proteome</keyword>
<dbReference type="RefSeq" id="WP_132504911.1">
    <property type="nucleotide sequence ID" value="NZ_SMKP01000009.1"/>
</dbReference>
<dbReference type="Pfam" id="PF04234">
    <property type="entry name" value="CopC"/>
    <property type="match status" value="1"/>
</dbReference>
<dbReference type="GO" id="GO:0046688">
    <property type="term" value="P:response to copper ion"/>
    <property type="evidence" value="ECO:0007669"/>
    <property type="project" value="InterPro"/>
</dbReference>
<dbReference type="InterPro" id="IPR007348">
    <property type="entry name" value="CopC_dom"/>
</dbReference>
<organism evidence="5 6">
    <name type="scientific">Nonomuraea diastatica</name>
    <dbReference type="NCBI Taxonomy" id="1848329"/>
    <lineage>
        <taxon>Bacteria</taxon>
        <taxon>Bacillati</taxon>
        <taxon>Actinomycetota</taxon>
        <taxon>Actinomycetes</taxon>
        <taxon>Streptosporangiales</taxon>
        <taxon>Streptosporangiaceae</taxon>
        <taxon>Nonomuraea</taxon>
    </lineage>
</organism>
<dbReference type="Proteomes" id="UP000294543">
    <property type="component" value="Unassembled WGS sequence"/>
</dbReference>
<feature type="compositionally biased region" description="Basic residues" evidence="3">
    <location>
        <begin position="48"/>
        <end position="66"/>
    </location>
</feature>
<evidence type="ECO:0000256" key="1">
    <source>
        <dbReference type="ARBA" id="ARBA00022729"/>
    </source>
</evidence>
<dbReference type="GO" id="GO:0005507">
    <property type="term" value="F:copper ion binding"/>
    <property type="evidence" value="ECO:0007669"/>
    <property type="project" value="InterPro"/>
</dbReference>
<comment type="caution">
    <text evidence="5">The sequence shown here is derived from an EMBL/GenBank/DDBJ whole genome shotgun (WGS) entry which is preliminary data.</text>
</comment>
<proteinExistence type="predicted"/>
<dbReference type="SUPFAM" id="SSF81296">
    <property type="entry name" value="E set domains"/>
    <property type="match status" value="1"/>
</dbReference>
<accession>A0A4V2YFW8</accession>
<dbReference type="Gene3D" id="2.60.40.1220">
    <property type="match status" value="1"/>
</dbReference>
<reference evidence="5 6" key="1">
    <citation type="submission" date="2019-03" db="EMBL/GenBank/DDBJ databases">
        <title>Draft genome sequences of novel Actinobacteria.</title>
        <authorList>
            <person name="Sahin N."/>
            <person name="Ay H."/>
            <person name="Saygin H."/>
        </authorList>
    </citation>
    <scope>NUCLEOTIDE SEQUENCE [LARGE SCALE GENOMIC DNA]</scope>
    <source>
        <strain evidence="5 6">KC712</strain>
    </source>
</reference>
<dbReference type="EMBL" id="SMKP01000009">
    <property type="protein sequence ID" value="TDD24787.1"/>
    <property type="molecule type" value="Genomic_DNA"/>
</dbReference>
<evidence type="ECO:0000256" key="2">
    <source>
        <dbReference type="ARBA" id="ARBA00023008"/>
    </source>
</evidence>
<dbReference type="InterPro" id="IPR014756">
    <property type="entry name" value="Ig_E-set"/>
</dbReference>
<feature type="domain" description="CopC" evidence="4">
    <location>
        <begin position="5"/>
        <end position="27"/>
    </location>
</feature>
<gene>
    <name evidence="5" type="ORF">E1294_04995</name>
</gene>
<evidence type="ECO:0000313" key="5">
    <source>
        <dbReference type="EMBL" id="TDD24787.1"/>
    </source>
</evidence>
<keyword evidence="1" id="KW-0732">Signal</keyword>
<protein>
    <recommendedName>
        <fullName evidence="4">CopC domain-containing protein</fullName>
    </recommendedName>
</protein>
<evidence type="ECO:0000313" key="6">
    <source>
        <dbReference type="Proteomes" id="UP000294543"/>
    </source>
</evidence>
<feature type="region of interest" description="Disordered" evidence="3">
    <location>
        <begin position="26"/>
        <end position="66"/>
    </location>
</feature>
<sequence>MQVNHRIAWLVVSFDGHPIQGEITFTVTTPPPSAAPALTSSPSEAHRPPRQRRNLRPSNRLRRRRP</sequence>
<name>A0A4V2YFW8_9ACTN</name>
<dbReference type="InterPro" id="IPR014755">
    <property type="entry name" value="Cu-Rt/internalin_Ig-like"/>
</dbReference>
<evidence type="ECO:0000259" key="4">
    <source>
        <dbReference type="Pfam" id="PF04234"/>
    </source>
</evidence>
<dbReference type="GO" id="GO:0042597">
    <property type="term" value="C:periplasmic space"/>
    <property type="evidence" value="ECO:0007669"/>
    <property type="project" value="InterPro"/>
</dbReference>